<dbReference type="WBParaSite" id="Csp11.Scaffold629.g9476.t1">
    <property type="protein sequence ID" value="Csp11.Scaffold629.g9476.t1"/>
    <property type="gene ID" value="Csp11.Scaffold629.g9476"/>
</dbReference>
<evidence type="ECO:0000313" key="1">
    <source>
        <dbReference type="Proteomes" id="UP000095282"/>
    </source>
</evidence>
<dbReference type="STRING" id="1561998.A0A1I7UHT8"/>
<reference evidence="2" key="1">
    <citation type="submission" date="2016-11" db="UniProtKB">
        <authorList>
            <consortium name="WormBaseParasite"/>
        </authorList>
    </citation>
    <scope>IDENTIFICATION</scope>
</reference>
<sequence length="387" mass="44406">MIRVFEAARLIASKNLTVLDVRRFEDRQFREYCTPIVKRVCSSCLGTLNSSKMKCQGEGCELKDVVCEKGTNSEQTVIYSFSIRKQLERVLKNQIKEIIETHQYHHDLKANNLEHDDLSSVHKSRRYSENIESTAEFQEGILKLPVSLAYDGFRPSNLSKDEVTPLYLRVEGIRKIRKETEESVILCAVHSGPKGVSHKNADLFGNRLRNEVADIRNDNIIIFFDNKQWNIEIVVIMAMLDLKTTRIVIILLAATDVYQDVSLKMFLLCIVAYVDICYTIQSVHDIPSLKNIGEVLKMYIRRLHSDNCNYKSHLLIDHSVENILAYGNFSGTSTAPFEKCHRLISIGYNQYATSVNNMCKKFEIGNRKKSEVSQPRLSASRKFIENL</sequence>
<keyword evidence="1" id="KW-1185">Reference proteome</keyword>
<evidence type="ECO:0000313" key="2">
    <source>
        <dbReference type="WBParaSite" id="Csp11.Scaffold629.g9476.t1"/>
    </source>
</evidence>
<proteinExistence type="predicted"/>
<protein>
    <submittedName>
        <fullName evidence="2">DUF4806 domain-containing protein</fullName>
    </submittedName>
</protein>
<dbReference type="AlphaFoldDB" id="A0A1I7UHT8"/>
<organism evidence="1 2">
    <name type="scientific">Caenorhabditis tropicalis</name>
    <dbReference type="NCBI Taxonomy" id="1561998"/>
    <lineage>
        <taxon>Eukaryota</taxon>
        <taxon>Metazoa</taxon>
        <taxon>Ecdysozoa</taxon>
        <taxon>Nematoda</taxon>
        <taxon>Chromadorea</taxon>
        <taxon>Rhabditida</taxon>
        <taxon>Rhabditina</taxon>
        <taxon>Rhabditomorpha</taxon>
        <taxon>Rhabditoidea</taxon>
        <taxon>Rhabditidae</taxon>
        <taxon>Peloderinae</taxon>
        <taxon>Caenorhabditis</taxon>
    </lineage>
</organism>
<accession>A0A1I7UHT8</accession>
<dbReference type="Proteomes" id="UP000095282">
    <property type="component" value="Unplaced"/>
</dbReference>
<name>A0A1I7UHT8_9PELO</name>